<evidence type="ECO:0000259" key="1">
    <source>
        <dbReference type="Pfam" id="PF00535"/>
    </source>
</evidence>
<dbReference type="InterPro" id="IPR029044">
    <property type="entry name" value="Nucleotide-diphossugar_trans"/>
</dbReference>
<dbReference type="RefSeq" id="WP_183500325.1">
    <property type="nucleotide sequence ID" value="NZ_BMCZ01000004.1"/>
</dbReference>
<organism evidence="2 3">
    <name type="scientific">Mucilaginibacter phyllosphaerae</name>
    <dbReference type="NCBI Taxonomy" id="1812349"/>
    <lineage>
        <taxon>Bacteria</taxon>
        <taxon>Pseudomonadati</taxon>
        <taxon>Bacteroidota</taxon>
        <taxon>Sphingobacteriia</taxon>
        <taxon>Sphingobacteriales</taxon>
        <taxon>Sphingobacteriaceae</taxon>
        <taxon>Mucilaginibacter</taxon>
    </lineage>
</organism>
<dbReference type="Proteomes" id="UP000583101">
    <property type="component" value="Unassembled WGS sequence"/>
</dbReference>
<keyword evidence="3" id="KW-1185">Reference proteome</keyword>
<dbReference type="CDD" id="cd06433">
    <property type="entry name" value="GT_2_WfgS_like"/>
    <property type="match status" value="1"/>
</dbReference>
<protein>
    <submittedName>
        <fullName evidence="2">Glycosyltransferase</fullName>
        <ecNumber evidence="2">2.4.1.-</ecNumber>
    </submittedName>
</protein>
<evidence type="ECO:0000313" key="2">
    <source>
        <dbReference type="EMBL" id="MBB3968533.1"/>
    </source>
</evidence>
<feature type="domain" description="Glycosyltransferase 2-like" evidence="1">
    <location>
        <begin position="12"/>
        <end position="168"/>
    </location>
</feature>
<evidence type="ECO:0000313" key="3">
    <source>
        <dbReference type="Proteomes" id="UP000583101"/>
    </source>
</evidence>
<keyword evidence="2" id="KW-0808">Transferase</keyword>
<proteinExistence type="predicted"/>
<dbReference type="EMBL" id="JACIEG010000002">
    <property type="protein sequence ID" value="MBB3968533.1"/>
    <property type="molecule type" value="Genomic_DNA"/>
</dbReference>
<reference evidence="2 3" key="1">
    <citation type="submission" date="2020-08" db="EMBL/GenBank/DDBJ databases">
        <title>Genomic Encyclopedia of Type Strains, Phase IV (KMG-IV): sequencing the most valuable type-strain genomes for metagenomic binning, comparative biology and taxonomic classification.</title>
        <authorList>
            <person name="Goeker M."/>
        </authorList>
    </citation>
    <scope>NUCLEOTIDE SEQUENCE [LARGE SCALE GENOMIC DNA]</scope>
    <source>
        <strain evidence="2 3">DSM 100995</strain>
    </source>
</reference>
<name>A0ABR6I673_9SPHI</name>
<gene>
    <name evidence="2" type="ORF">GGR35_001125</name>
</gene>
<dbReference type="PANTHER" id="PTHR22916:SF3">
    <property type="entry name" value="UDP-GLCNAC:BETAGAL BETA-1,3-N-ACETYLGLUCOSAMINYLTRANSFERASE-LIKE PROTEIN 1"/>
    <property type="match status" value="1"/>
</dbReference>
<dbReference type="PANTHER" id="PTHR22916">
    <property type="entry name" value="GLYCOSYLTRANSFERASE"/>
    <property type="match status" value="1"/>
</dbReference>
<dbReference type="Pfam" id="PF00535">
    <property type="entry name" value="Glycos_transf_2"/>
    <property type="match status" value="1"/>
</dbReference>
<comment type="caution">
    <text evidence="2">The sequence shown here is derived from an EMBL/GenBank/DDBJ whole genome shotgun (WGS) entry which is preliminary data.</text>
</comment>
<dbReference type="Gene3D" id="3.90.550.10">
    <property type="entry name" value="Spore Coat Polysaccharide Biosynthesis Protein SpsA, Chain A"/>
    <property type="match status" value="1"/>
</dbReference>
<accession>A0ABR6I673</accession>
<dbReference type="SUPFAM" id="SSF53448">
    <property type="entry name" value="Nucleotide-diphospho-sugar transferases"/>
    <property type="match status" value="1"/>
</dbReference>
<dbReference type="InterPro" id="IPR001173">
    <property type="entry name" value="Glyco_trans_2-like"/>
</dbReference>
<sequence length="253" mass="28865">MYFSAVHPPKISVITVSYNARLTIEQCIRSVIRQQYNNIEYIIIDGKSSDGTVSIAEKYKNHIQIIVSEPDKGIYDAMNKGIALATGDVTGILNADDFFAADDVLTVVAEAFKNQDPDIVYGDLDYVRPDGTVVRKWRSGRYKKGMFNAGWMPPHPTFYCKTNLFKKFGHYSLQYGTAADYELMLRFIHLNHLSVYYVQRVLVKMTVGGVSNSSIKNRIKALFFDMKAMYNNNIIFPPIVLMIKPLRKLSQFF</sequence>
<dbReference type="EC" id="2.4.1.-" evidence="2"/>
<dbReference type="GO" id="GO:0016757">
    <property type="term" value="F:glycosyltransferase activity"/>
    <property type="evidence" value="ECO:0007669"/>
    <property type="project" value="UniProtKB-KW"/>
</dbReference>
<keyword evidence="2" id="KW-0328">Glycosyltransferase</keyword>